<dbReference type="PANTHER" id="PTHR22946">
    <property type="entry name" value="DIENELACTONE HYDROLASE DOMAIN-CONTAINING PROTEIN-RELATED"/>
    <property type="match status" value="1"/>
</dbReference>
<dbReference type="GO" id="GO:0016787">
    <property type="term" value="F:hydrolase activity"/>
    <property type="evidence" value="ECO:0007669"/>
    <property type="project" value="UniProtKB-KW"/>
</dbReference>
<dbReference type="InterPro" id="IPR002925">
    <property type="entry name" value="Dienelactn_hydro"/>
</dbReference>
<gene>
    <name evidence="4" type="ORF">J2Z30_005277</name>
    <name evidence="3" type="ORF">SIRAN9381</name>
</gene>
<dbReference type="RefSeq" id="WP_044580149.1">
    <property type="nucleotide sequence ID" value="NZ_BAABDR010000029.1"/>
</dbReference>
<evidence type="ECO:0000259" key="2">
    <source>
        <dbReference type="Pfam" id="PF01738"/>
    </source>
</evidence>
<dbReference type="Proteomes" id="UP000756710">
    <property type="component" value="Unassembled WGS sequence"/>
</dbReference>
<reference evidence="3" key="1">
    <citation type="submission" date="2014-05" db="EMBL/GenBank/DDBJ databases">
        <authorList>
            <person name="Horn Fabian"/>
        </authorList>
    </citation>
    <scope>NUCLEOTIDE SEQUENCE</scope>
</reference>
<proteinExistence type="inferred from homology"/>
<reference evidence="4 5" key="2">
    <citation type="submission" date="2021-03" db="EMBL/GenBank/DDBJ databases">
        <title>Genomic Encyclopedia of Type Strains, Phase IV (KMG-IV): sequencing the most valuable type-strain genomes for metagenomic binning, comparative biology and taxonomic classification.</title>
        <authorList>
            <person name="Goeker M."/>
        </authorList>
    </citation>
    <scope>NUCLEOTIDE SEQUENCE [LARGE SCALE GENOMIC DNA]</scope>
    <source>
        <strain evidence="4 5">DSM 41954</strain>
    </source>
</reference>
<evidence type="ECO:0000313" key="5">
    <source>
        <dbReference type="Proteomes" id="UP000756710"/>
    </source>
</evidence>
<dbReference type="HOGENOM" id="CLU_054590_3_1_11"/>
<dbReference type="Pfam" id="PF01738">
    <property type="entry name" value="DLH"/>
    <property type="match status" value="1"/>
</dbReference>
<dbReference type="SUPFAM" id="SSF53474">
    <property type="entry name" value="alpha/beta-Hydrolases"/>
    <property type="match status" value="1"/>
</dbReference>
<evidence type="ECO:0000313" key="4">
    <source>
        <dbReference type="EMBL" id="MBP2064254.1"/>
    </source>
</evidence>
<name>A0A061AAD0_9ACTN</name>
<keyword evidence="5" id="KW-1185">Reference proteome</keyword>
<dbReference type="EMBL" id="LK022848">
    <property type="protein sequence ID" value="CDR17386.1"/>
    <property type="molecule type" value="Genomic_DNA"/>
</dbReference>
<evidence type="ECO:0000256" key="1">
    <source>
        <dbReference type="ARBA" id="ARBA00008645"/>
    </source>
</evidence>
<organism evidence="3">
    <name type="scientific">Streptomyces iranensis</name>
    <dbReference type="NCBI Taxonomy" id="576784"/>
    <lineage>
        <taxon>Bacteria</taxon>
        <taxon>Bacillati</taxon>
        <taxon>Actinomycetota</taxon>
        <taxon>Actinomycetes</taxon>
        <taxon>Kitasatosporales</taxon>
        <taxon>Streptomycetaceae</taxon>
        <taxon>Streptomyces</taxon>
        <taxon>Streptomyces violaceusniger group</taxon>
    </lineage>
</organism>
<accession>A0A061AAD0</accession>
<dbReference type="PANTHER" id="PTHR22946:SF0">
    <property type="entry name" value="DIENELACTONE HYDROLASE DOMAIN-CONTAINING PROTEIN"/>
    <property type="match status" value="1"/>
</dbReference>
<dbReference type="EMBL" id="JAGGLR010000014">
    <property type="protein sequence ID" value="MBP2064254.1"/>
    <property type="molecule type" value="Genomic_DNA"/>
</dbReference>
<comment type="similarity">
    <text evidence="1">Belongs to the AB hydrolase superfamily.</text>
</comment>
<dbReference type="Gene3D" id="3.40.50.1820">
    <property type="entry name" value="alpha/beta hydrolase"/>
    <property type="match status" value="1"/>
</dbReference>
<feature type="domain" description="Dienelactone hydrolase" evidence="2">
    <location>
        <begin position="18"/>
        <end position="238"/>
    </location>
</feature>
<evidence type="ECO:0000313" key="3">
    <source>
        <dbReference type="EMBL" id="CDR17386.1"/>
    </source>
</evidence>
<sequence>MVTTRRIEYPVDGTTMVGHLALPGGTDPRPAVLIAHEGPGITDHQRERADRLAELGYVAFALDYHGGGRFIEDREEMFARIDELLADPDRMRALAGAGLAVLTAEPRTDTSRLAAIGYCLGGTLALELARSGADLKAVVGFHPGLTSTRPEDAANITGRVLVCVGSEDPFIPVERRLAFEEEMRAAGVDWRMHLHGGAPHSFTHPGLEPDPVARPGIGYHRPSAERAWRAMLDLFDEVFPTMV</sequence>
<protein>
    <submittedName>
        <fullName evidence="3">Dienelactone hydrolase</fullName>
    </submittedName>
</protein>
<dbReference type="InterPro" id="IPR029058">
    <property type="entry name" value="AB_hydrolase_fold"/>
</dbReference>
<dbReference type="AlphaFoldDB" id="A0A061AAD0"/>
<dbReference type="InterPro" id="IPR050261">
    <property type="entry name" value="FrsA_esterase"/>
</dbReference>
<keyword evidence="3" id="KW-0378">Hydrolase</keyword>